<evidence type="ECO:0000256" key="1">
    <source>
        <dbReference type="SAM" id="Phobius"/>
    </source>
</evidence>
<feature type="transmembrane region" description="Helical" evidence="1">
    <location>
        <begin position="12"/>
        <end position="35"/>
    </location>
</feature>
<dbReference type="Pfam" id="PF09997">
    <property type="entry name" value="DUF2238"/>
    <property type="match status" value="1"/>
</dbReference>
<organism evidence="2 3">
    <name type="scientific">Thomasclavelia cocleata</name>
    <dbReference type="NCBI Taxonomy" id="69824"/>
    <lineage>
        <taxon>Bacteria</taxon>
        <taxon>Bacillati</taxon>
        <taxon>Bacillota</taxon>
        <taxon>Erysipelotrichia</taxon>
        <taxon>Erysipelotrichales</taxon>
        <taxon>Coprobacillaceae</taxon>
        <taxon>Thomasclavelia</taxon>
    </lineage>
</organism>
<evidence type="ECO:0008006" key="4">
    <source>
        <dbReference type="Google" id="ProtNLM"/>
    </source>
</evidence>
<dbReference type="RefSeq" id="WP_172472629.1">
    <property type="nucleotide sequence ID" value="NZ_BLMI01000170.1"/>
</dbReference>
<keyword evidence="1" id="KW-0472">Membrane</keyword>
<comment type="caution">
    <text evidence="2">The sequence shown here is derived from an EMBL/GenBank/DDBJ whole genome shotgun (WGS) entry which is preliminary data.</text>
</comment>
<dbReference type="InterPro" id="IPR014509">
    <property type="entry name" value="YjdF-like"/>
</dbReference>
<name>A0A829ZB39_9FIRM</name>
<feature type="transmembrane region" description="Helical" evidence="1">
    <location>
        <begin position="139"/>
        <end position="156"/>
    </location>
</feature>
<accession>A0A829ZB39</accession>
<keyword evidence="1" id="KW-1133">Transmembrane helix</keyword>
<reference evidence="2 3" key="1">
    <citation type="journal article" date="2020" name="Microbiome">
        <title>Single-cell genomics of uncultured bacteria reveals dietary fiber responders in the mouse gut microbiota.</title>
        <authorList>
            <person name="Chijiiwa R."/>
            <person name="Hosokawa M."/>
            <person name="Kogawa M."/>
            <person name="Nishikawa Y."/>
            <person name="Ide K."/>
            <person name="Sakanashi C."/>
            <person name="Takahashi K."/>
            <person name="Takeyama H."/>
        </authorList>
    </citation>
    <scope>NUCLEOTIDE SEQUENCE [LARGE SCALE GENOMIC DNA]</scope>
    <source>
        <strain evidence="2">IMSAGC_017</strain>
    </source>
</reference>
<keyword evidence="1" id="KW-0812">Transmembrane</keyword>
<gene>
    <name evidence="2" type="ORF">IMSAGC017_01349</name>
</gene>
<feature type="transmembrane region" description="Helical" evidence="1">
    <location>
        <begin position="106"/>
        <end position="127"/>
    </location>
</feature>
<dbReference type="EMBL" id="BLMI01000170">
    <property type="protein sequence ID" value="GFI41306.1"/>
    <property type="molecule type" value="Genomic_DNA"/>
</dbReference>
<sequence>MLETKSTKRLKIIKTIICTLTMIMLIAAIVFLFIVDDSKKIRRLIFSIVQLLLMMGIIILPDHLKDKLGLKIPIMLETSLTIFAFCGFVLGDVFDFYKKIPVWDSILHAFSGIILAYVGFVLIDYFVKRDSINLSMGHMYICVSVVLFSLALGAIWEIGEYLVDDIFGTNNQQYMKSTRGTLYGKEDEPLLGHEALNDTMKDLMLDLAGASIVGVVEYLKEDRRKHKVKKELG</sequence>
<protein>
    <recommendedName>
        <fullName evidence="4">Membrane-spanning protein</fullName>
    </recommendedName>
</protein>
<evidence type="ECO:0000313" key="2">
    <source>
        <dbReference type="EMBL" id="GFI41306.1"/>
    </source>
</evidence>
<evidence type="ECO:0000313" key="3">
    <source>
        <dbReference type="Proteomes" id="UP000490821"/>
    </source>
</evidence>
<feature type="transmembrane region" description="Helical" evidence="1">
    <location>
        <begin position="72"/>
        <end position="94"/>
    </location>
</feature>
<dbReference type="Proteomes" id="UP000490821">
    <property type="component" value="Unassembled WGS sequence"/>
</dbReference>
<proteinExistence type="predicted"/>
<feature type="transmembrane region" description="Helical" evidence="1">
    <location>
        <begin position="41"/>
        <end position="60"/>
    </location>
</feature>
<dbReference type="AlphaFoldDB" id="A0A829ZB39"/>